<accession>A0A419R4C7</accession>
<comment type="caution">
    <text evidence="4">The sequence shown here is derived from an EMBL/GenBank/DDBJ whole genome shotgun (WGS) entry which is preliminary data.</text>
</comment>
<dbReference type="InterPro" id="IPR013785">
    <property type="entry name" value="Aldolase_TIM"/>
</dbReference>
<evidence type="ECO:0000259" key="3">
    <source>
        <dbReference type="Pfam" id="PF14509"/>
    </source>
</evidence>
<dbReference type="Gene3D" id="3.20.20.70">
    <property type="entry name" value="Aldolase class I"/>
    <property type="match status" value="1"/>
</dbReference>
<evidence type="ECO:0000313" key="5">
    <source>
        <dbReference type="Proteomes" id="UP000284322"/>
    </source>
</evidence>
<dbReference type="InterPro" id="IPR014718">
    <property type="entry name" value="GH-type_carb-bd"/>
</dbReference>
<evidence type="ECO:0000259" key="1">
    <source>
        <dbReference type="Pfam" id="PF10566"/>
    </source>
</evidence>
<feature type="domain" description="Glycosyl-hydrolase 97 N-terminal" evidence="2">
    <location>
        <begin position="45"/>
        <end position="291"/>
    </location>
</feature>
<dbReference type="InterPro" id="IPR019563">
    <property type="entry name" value="GH97_catalytic"/>
</dbReference>
<protein>
    <submittedName>
        <fullName evidence="4">Glycoside hydrolase family 97 protein</fullName>
    </submittedName>
</protein>
<dbReference type="PANTHER" id="PTHR35803">
    <property type="entry name" value="GLUCAN 1,4-ALPHA-GLUCOSIDASE SUSB-RELATED"/>
    <property type="match status" value="1"/>
</dbReference>
<dbReference type="Pfam" id="PF14509">
    <property type="entry name" value="GH97_C"/>
    <property type="match status" value="1"/>
</dbReference>
<dbReference type="Proteomes" id="UP000284322">
    <property type="component" value="Unassembled WGS sequence"/>
</dbReference>
<gene>
    <name evidence="4" type="ORF">D6858_04905</name>
</gene>
<organism evidence="4 5">
    <name type="scientific">Tsuneonella suprasediminis</name>
    <dbReference type="NCBI Taxonomy" id="2306996"/>
    <lineage>
        <taxon>Bacteria</taxon>
        <taxon>Pseudomonadati</taxon>
        <taxon>Pseudomonadota</taxon>
        <taxon>Alphaproteobacteria</taxon>
        <taxon>Sphingomonadales</taxon>
        <taxon>Erythrobacteraceae</taxon>
        <taxon>Tsuneonella</taxon>
    </lineage>
</organism>
<dbReference type="Pfam" id="PF14508">
    <property type="entry name" value="GH97_N"/>
    <property type="match status" value="1"/>
</dbReference>
<dbReference type="Gene3D" id="2.70.98.10">
    <property type="match status" value="1"/>
</dbReference>
<dbReference type="SUPFAM" id="SSF51445">
    <property type="entry name" value="(Trans)glycosidases"/>
    <property type="match status" value="1"/>
</dbReference>
<dbReference type="InterPro" id="IPR029486">
    <property type="entry name" value="GH97_N"/>
</dbReference>
<dbReference type="InterPro" id="IPR029483">
    <property type="entry name" value="GH97_C"/>
</dbReference>
<dbReference type="InterPro" id="IPR052720">
    <property type="entry name" value="Glycosyl_hydrolase_97"/>
</dbReference>
<dbReference type="EMBL" id="RAHJ01000014">
    <property type="protein sequence ID" value="RJX69220.1"/>
    <property type="molecule type" value="Genomic_DNA"/>
</dbReference>
<evidence type="ECO:0000259" key="2">
    <source>
        <dbReference type="Pfam" id="PF14508"/>
    </source>
</evidence>
<dbReference type="PANTHER" id="PTHR35803:SF1">
    <property type="entry name" value="GLUCAN 1,4-ALPHA-GLUCOSIDASE SUSB"/>
    <property type="match status" value="1"/>
</dbReference>
<dbReference type="InterPro" id="IPR017853">
    <property type="entry name" value="GH"/>
</dbReference>
<proteinExistence type="predicted"/>
<feature type="domain" description="Glycosyl-hydrolase 97 C-terminal oligomerisation" evidence="3">
    <location>
        <begin position="585"/>
        <end position="684"/>
    </location>
</feature>
<dbReference type="AlphaFoldDB" id="A0A419R4C7"/>
<feature type="domain" description="Glycosyl-hydrolase 97 catalytic" evidence="1">
    <location>
        <begin position="309"/>
        <end position="493"/>
    </location>
</feature>
<dbReference type="RefSeq" id="WP_120107680.1">
    <property type="nucleotide sequence ID" value="NZ_RAHJ01000014.1"/>
</dbReference>
<reference evidence="4 5" key="1">
    <citation type="submission" date="2018-09" db="EMBL/GenBank/DDBJ databases">
        <title>Altererythrobacter sp.Ery1 and Ery12, the genome sequencing of novel strains in genus Alterythrobacter.</title>
        <authorList>
            <person name="Cheng H."/>
            <person name="Wu Y.-H."/>
            <person name="Fang C."/>
            <person name="Xu X.-W."/>
        </authorList>
    </citation>
    <scope>NUCLEOTIDE SEQUENCE [LARGE SCALE GENOMIC DNA]</scope>
    <source>
        <strain evidence="4 5">Ery12</strain>
    </source>
</reference>
<dbReference type="GO" id="GO:0030246">
    <property type="term" value="F:carbohydrate binding"/>
    <property type="evidence" value="ECO:0007669"/>
    <property type="project" value="InterPro"/>
</dbReference>
<sequence>MFAVNSTGRLPYRYVTVLAVALAMLMLARPAMLRAADGPSYRECSPNGRLCFVLSIHEQVPVYSVTRDGKPVIDPSSLGFMLRGAGKWQHGMTLGEPARSNHSERWEQPWGESRFVVDRHNEMRVPITEQGKTRRTIDLVVRVFDNGVGFRFVFPRQSQLSDVRIDEELTEFNLAGKADAWWIPGGEANRYEYLYNHTPADEVGTAHTPITFRRDDGLHIAIHEAALSDYSAFWLQRIDGQRFRTRLAPSSQPWKVRRTAPFNTPWRTILIADDAPGLYAAADVILNLNEPNRLGDVSWVKPHKYVGIWWAMHLDKWSWNAGPKHGATTEHAMRYIDFAAAHGFKSVLVEGWNEGWWSESGRNFKFATAYPDFDMDRVSAYARSKGVEIMGHHETAGNAGLYERNLDQALAYYEQHGVHAVKTGYVADGGGVLREDPDGTEQWEWHDGQYMARHHEDVAIAAARHHIAINAHEPIKDTGMRRTYPNLVSREGARGTEYNAWGDPPNPPSHEPTLLFTRMLSGPFDLTPGIVSLEGRDGRPIPNTLARQLADYVAIYSPVQMAADLPENYARHPDALAFIERVPVDWEQTKVLQGAIGEYAVVARQRRGGGDWWIGGITDNAARTVSLDLSFLAPGRYRAEIWRDGPDGGIDGDRFAMIRETRTVSSEDVLDLTMKSGGGFALSLTPIRRGKK</sequence>
<name>A0A419R4C7_9SPHN</name>
<keyword evidence="4" id="KW-0378">Hydrolase</keyword>
<dbReference type="Pfam" id="PF10566">
    <property type="entry name" value="Glyco_hydro_97"/>
    <property type="match status" value="1"/>
</dbReference>
<keyword evidence="5" id="KW-1185">Reference proteome</keyword>
<evidence type="ECO:0000313" key="4">
    <source>
        <dbReference type="EMBL" id="RJX69220.1"/>
    </source>
</evidence>
<dbReference type="GO" id="GO:0016787">
    <property type="term" value="F:hydrolase activity"/>
    <property type="evidence" value="ECO:0007669"/>
    <property type="project" value="UniProtKB-KW"/>
</dbReference>
<dbReference type="OrthoDB" id="57532at2"/>